<dbReference type="Gene3D" id="3.10.20.30">
    <property type="match status" value="1"/>
</dbReference>
<comment type="caution">
    <text evidence="1">The sequence shown here is derived from an EMBL/GenBank/DDBJ whole genome shotgun (WGS) entry which is preliminary data.</text>
</comment>
<name>A0A0F3IP55_9PROT</name>
<sequence length="70" mass="7423">MRLIVNGEAGDWLVTNLDELVVAYLAQTGADPDAAVATAWNRLFVAKRARAALLLSAGDEVEILIPMQGG</sequence>
<evidence type="ECO:0008006" key="3">
    <source>
        <dbReference type="Google" id="ProtNLM"/>
    </source>
</evidence>
<evidence type="ECO:0000313" key="2">
    <source>
        <dbReference type="Proteomes" id="UP000033774"/>
    </source>
</evidence>
<protein>
    <recommendedName>
        <fullName evidence="3">Thiamine biosynthesis protein ThiS</fullName>
    </recommendedName>
</protein>
<reference evidence="1 2" key="1">
    <citation type="submission" date="2015-03" db="EMBL/GenBank/DDBJ databases">
        <title>Draft genome sequence of Elstera litoralis.</title>
        <authorList>
            <person name="Rahalkar M.C."/>
            <person name="Dhakephalkar P.K."/>
            <person name="Pore S.D."/>
            <person name="Arora P."/>
            <person name="Kapse N.G."/>
            <person name="Pandit P.S."/>
        </authorList>
    </citation>
    <scope>NUCLEOTIDE SEQUENCE [LARGE SCALE GENOMIC DNA]</scope>
    <source>
        <strain evidence="1 2">Dia-1</strain>
    </source>
</reference>
<evidence type="ECO:0000313" key="1">
    <source>
        <dbReference type="EMBL" id="KJV08323.1"/>
    </source>
</evidence>
<dbReference type="InterPro" id="IPR003749">
    <property type="entry name" value="ThiS/MoaD-like"/>
</dbReference>
<gene>
    <name evidence="1" type="ORF">VZ95_18520</name>
</gene>
<dbReference type="SUPFAM" id="SSF54285">
    <property type="entry name" value="MoaD/ThiS"/>
    <property type="match status" value="1"/>
</dbReference>
<dbReference type="RefSeq" id="WP_045777179.1">
    <property type="nucleotide sequence ID" value="NZ_LAJY01000640.1"/>
</dbReference>
<keyword evidence="2" id="KW-1185">Reference proteome</keyword>
<dbReference type="InterPro" id="IPR016155">
    <property type="entry name" value="Mopterin_synth/thiamin_S_b"/>
</dbReference>
<organism evidence="1 2">
    <name type="scientific">Elstera litoralis</name>
    <dbReference type="NCBI Taxonomy" id="552518"/>
    <lineage>
        <taxon>Bacteria</taxon>
        <taxon>Pseudomonadati</taxon>
        <taxon>Pseudomonadota</taxon>
        <taxon>Alphaproteobacteria</taxon>
        <taxon>Rhodospirillales</taxon>
        <taxon>Rhodospirillaceae</taxon>
        <taxon>Elstera</taxon>
    </lineage>
</organism>
<dbReference type="InterPro" id="IPR012675">
    <property type="entry name" value="Beta-grasp_dom_sf"/>
</dbReference>
<dbReference type="EMBL" id="LAJY01000640">
    <property type="protein sequence ID" value="KJV08323.1"/>
    <property type="molecule type" value="Genomic_DNA"/>
</dbReference>
<dbReference type="OrthoDB" id="197113at2"/>
<dbReference type="Pfam" id="PF02597">
    <property type="entry name" value="ThiS"/>
    <property type="match status" value="1"/>
</dbReference>
<dbReference type="Proteomes" id="UP000033774">
    <property type="component" value="Unassembled WGS sequence"/>
</dbReference>
<accession>A0A0F3IP55</accession>
<proteinExistence type="predicted"/>
<dbReference type="AlphaFoldDB" id="A0A0F3IP55"/>